<keyword evidence="2" id="KW-1185">Reference proteome</keyword>
<name>A0AAX6GFD4_IRIPA</name>
<accession>A0AAX6GFD4</accession>
<gene>
    <name evidence="1" type="ORF">M6B38_127045</name>
</gene>
<reference evidence="1" key="2">
    <citation type="submission" date="2023-04" db="EMBL/GenBank/DDBJ databases">
        <authorList>
            <person name="Bruccoleri R.E."/>
            <person name="Oakeley E.J."/>
            <person name="Faust A.-M."/>
            <person name="Dessus-Babus S."/>
            <person name="Altorfer M."/>
            <person name="Burckhardt D."/>
            <person name="Oertli M."/>
            <person name="Naumann U."/>
            <person name="Petersen F."/>
            <person name="Wong J."/>
        </authorList>
    </citation>
    <scope>NUCLEOTIDE SEQUENCE</scope>
    <source>
        <strain evidence="1">GSM-AAB239-AS_SAM_17_03QT</strain>
        <tissue evidence="1">Leaf</tissue>
    </source>
</reference>
<sequence>MSSLPIPTDGEAVSLQPFVRKGMKRMGFHIVNDDMMMDHFVKNSRVPLGFLLLNKMAMMAGLGFPPPTDGESASLQPFVGRRDEEYEIALRIYYRKRR</sequence>
<dbReference type="AlphaFoldDB" id="A0AAX6GFD4"/>
<dbReference type="EMBL" id="JANAVB010020199">
    <property type="protein sequence ID" value="KAJ6827476.1"/>
    <property type="molecule type" value="Genomic_DNA"/>
</dbReference>
<proteinExistence type="predicted"/>
<evidence type="ECO:0000313" key="1">
    <source>
        <dbReference type="EMBL" id="KAJ6827476.1"/>
    </source>
</evidence>
<comment type="caution">
    <text evidence="1">The sequence shown here is derived from an EMBL/GenBank/DDBJ whole genome shotgun (WGS) entry which is preliminary data.</text>
</comment>
<dbReference type="Proteomes" id="UP001140949">
    <property type="component" value="Unassembled WGS sequence"/>
</dbReference>
<organism evidence="1 2">
    <name type="scientific">Iris pallida</name>
    <name type="common">Sweet iris</name>
    <dbReference type="NCBI Taxonomy" id="29817"/>
    <lineage>
        <taxon>Eukaryota</taxon>
        <taxon>Viridiplantae</taxon>
        <taxon>Streptophyta</taxon>
        <taxon>Embryophyta</taxon>
        <taxon>Tracheophyta</taxon>
        <taxon>Spermatophyta</taxon>
        <taxon>Magnoliopsida</taxon>
        <taxon>Liliopsida</taxon>
        <taxon>Asparagales</taxon>
        <taxon>Iridaceae</taxon>
        <taxon>Iridoideae</taxon>
        <taxon>Irideae</taxon>
        <taxon>Iris</taxon>
    </lineage>
</organism>
<protein>
    <submittedName>
        <fullName evidence="1">Uncharacterized protein</fullName>
    </submittedName>
</protein>
<evidence type="ECO:0000313" key="2">
    <source>
        <dbReference type="Proteomes" id="UP001140949"/>
    </source>
</evidence>
<reference evidence="1" key="1">
    <citation type="journal article" date="2023" name="GigaByte">
        <title>Genome assembly of the bearded iris, Iris pallida Lam.</title>
        <authorList>
            <person name="Bruccoleri R.E."/>
            <person name="Oakeley E.J."/>
            <person name="Faust A.M.E."/>
            <person name="Altorfer M."/>
            <person name="Dessus-Babus S."/>
            <person name="Burckhardt D."/>
            <person name="Oertli M."/>
            <person name="Naumann U."/>
            <person name="Petersen F."/>
            <person name="Wong J."/>
        </authorList>
    </citation>
    <scope>NUCLEOTIDE SEQUENCE</scope>
    <source>
        <strain evidence="1">GSM-AAB239-AS_SAM_17_03QT</strain>
    </source>
</reference>